<dbReference type="SUPFAM" id="SSF103088">
    <property type="entry name" value="OmpA-like"/>
    <property type="match status" value="1"/>
</dbReference>
<dbReference type="GO" id="GO:0009279">
    <property type="term" value="C:cell outer membrane"/>
    <property type="evidence" value="ECO:0007669"/>
    <property type="project" value="UniProtKB-SubCell"/>
</dbReference>
<dbReference type="EMBL" id="BJTG01000005">
    <property type="protein sequence ID" value="GEJ57566.1"/>
    <property type="molecule type" value="Genomic_DNA"/>
</dbReference>
<keyword evidence="8" id="KW-1185">Reference proteome</keyword>
<dbReference type="InterPro" id="IPR006664">
    <property type="entry name" value="OMP_bac"/>
</dbReference>
<dbReference type="PRINTS" id="PR01021">
    <property type="entry name" value="OMPADOMAIN"/>
</dbReference>
<dbReference type="InterPro" id="IPR006690">
    <property type="entry name" value="OMPA-like_CS"/>
</dbReference>
<reference evidence="8" key="1">
    <citation type="journal article" date="2020" name="Appl. Environ. Microbiol.">
        <title>Diazotrophic Anaeromyxobacter Isolates from Soils.</title>
        <authorList>
            <person name="Masuda Y."/>
            <person name="Yamanaka H."/>
            <person name="Xu Z.X."/>
            <person name="Shiratori Y."/>
            <person name="Aono T."/>
            <person name="Amachi S."/>
            <person name="Senoo K."/>
            <person name="Itoh H."/>
        </authorList>
    </citation>
    <scope>NUCLEOTIDE SEQUENCE [LARGE SCALE GENOMIC DNA]</scope>
    <source>
        <strain evidence="8">R267</strain>
    </source>
</reference>
<accession>A0A7I9VMD3</accession>
<dbReference type="InterPro" id="IPR050330">
    <property type="entry name" value="Bact_OuterMem_StrucFunc"/>
</dbReference>
<evidence type="ECO:0000313" key="7">
    <source>
        <dbReference type="EMBL" id="GEJ57566.1"/>
    </source>
</evidence>
<keyword evidence="2 4" id="KW-0472">Membrane</keyword>
<feature type="region of interest" description="Disordered" evidence="5">
    <location>
        <begin position="29"/>
        <end position="87"/>
    </location>
</feature>
<evidence type="ECO:0000256" key="1">
    <source>
        <dbReference type="ARBA" id="ARBA00004442"/>
    </source>
</evidence>
<keyword evidence="3" id="KW-0998">Cell outer membrane</keyword>
<evidence type="ECO:0000259" key="6">
    <source>
        <dbReference type="PROSITE" id="PS51123"/>
    </source>
</evidence>
<dbReference type="CDD" id="cd07185">
    <property type="entry name" value="OmpA_C-like"/>
    <property type="match status" value="1"/>
</dbReference>
<evidence type="ECO:0000256" key="4">
    <source>
        <dbReference type="PROSITE-ProRule" id="PRU00473"/>
    </source>
</evidence>
<dbReference type="PANTHER" id="PTHR30329:SF21">
    <property type="entry name" value="LIPOPROTEIN YIAD-RELATED"/>
    <property type="match status" value="1"/>
</dbReference>
<sequence length="403" mass="43404">MVACLAALGMATPAEAQFGGFLDKVKDRAARGAQDEVGKQAEQKAREAVRVDGKKPAPEKPKAAPAGEPAPGEAKPADAPPPGEVYGNRFDFVPGDRVLVYDDFGDTDVGEYPAKWTLKDGGGNAVEVVEVGGKRFLKTRYQPHGQPHSVHWLRYPIKGDLPRKFTIELDADMQAPFTVLFSKTLNWGGQGVRFNWERRGVTTAHTEGQTPYDRGVRHVAIAVSGTQVKVYVGGERVASDPDGVVRPITRLGLAFEGTHDERGDHQLVTNFRLAEGGKDAKTMLAGDGRIVTHGILFETGSDVLQPESGPTLRAIQALLADDPALRFSVEGHTDAVGGAKVNGPLSERRAASVRTWLVRQGIEERRLQAKGLGATKPIDTNDTAEGRANNRRVEFVRLGVPGS</sequence>
<proteinExistence type="predicted"/>
<feature type="compositionally biased region" description="Basic and acidic residues" evidence="5">
    <location>
        <begin position="29"/>
        <end position="62"/>
    </location>
</feature>
<organism evidence="7 8">
    <name type="scientific">Anaeromyxobacter diazotrophicus</name>
    <dbReference type="NCBI Taxonomy" id="2590199"/>
    <lineage>
        <taxon>Bacteria</taxon>
        <taxon>Pseudomonadati</taxon>
        <taxon>Myxococcota</taxon>
        <taxon>Myxococcia</taxon>
        <taxon>Myxococcales</taxon>
        <taxon>Cystobacterineae</taxon>
        <taxon>Anaeromyxobacteraceae</taxon>
        <taxon>Anaeromyxobacter</taxon>
    </lineage>
</organism>
<dbReference type="PROSITE" id="PS51123">
    <property type="entry name" value="OMPA_2"/>
    <property type="match status" value="1"/>
</dbReference>
<evidence type="ECO:0000256" key="5">
    <source>
        <dbReference type="SAM" id="MobiDB-lite"/>
    </source>
</evidence>
<dbReference type="AlphaFoldDB" id="A0A7I9VMD3"/>
<feature type="domain" description="OmpA-like" evidence="6">
    <location>
        <begin position="284"/>
        <end position="401"/>
    </location>
</feature>
<feature type="compositionally biased region" description="Low complexity" evidence="5">
    <location>
        <begin position="63"/>
        <end position="74"/>
    </location>
</feature>
<dbReference type="Gene3D" id="3.30.1330.60">
    <property type="entry name" value="OmpA-like domain"/>
    <property type="match status" value="1"/>
</dbReference>
<dbReference type="Pfam" id="PF00691">
    <property type="entry name" value="OmpA"/>
    <property type="match status" value="1"/>
</dbReference>
<evidence type="ECO:0000256" key="3">
    <source>
        <dbReference type="ARBA" id="ARBA00023237"/>
    </source>
</evidence>
<dbReference type="PANTHER" id="PTHR30329">
    <property type="entry name" value="STATOR ELEMENT OF FLAGELLAR MOTOR COMPLEX"/>
    <property type="match status" value="1"/>
</dbReference>
<dbReference type="InterPro" id="IPR036737">
    <property type="entry name" value="OmpA-like_sf"/>
</dbReference>
<evidence type="ECO:0000313" key="8">
    <source>
        <dbReference type="Proteomes" id="UP000503640"/>
    </source>
</evidence>
<name>A0A7I9VMD3_9BACT</name>
<comment type="caution">
    <text evidence="7">The sequence shown here is derived from an EMBL/GenBank/DDBJ whole genome shotgun (WGS) entry which is preliminary data.</text>
</comment>
<dbReference type="InterPro" id="IPR006665">
    <property type="entry name" value="OmpA-like"/>
</dbReference>
<evidence type="ECO:0000256" key="2">
    <source>
        <dbReference type="ARBA" id="ARBA00023136"/>
    </source>
</evidence>
<dbReference type="PROSITE" id="PS01068">
    <property type="entry name" value="OMPA_1"/>
    <property type="match status" value="1"/>
</dbReference>
<gene>
    <name evidence="7" type="ORF">AMYX_23070</name>
</gene>
<dbReference type="Proteomes" id="UP000503640">
    <property type="component" value="Unassembled WGS sequence"/>
</dbReference>
<protein>
    <recommendedName>
        <fullName evidence="6">OmpA-like domain-containing protein</fullName>
    </recommendedName>
</protein>
<comment type="subcellular location">
    <subcellularLocation>
        <location evidence="1">Cell outer membrane</location>
    </subcellularLocation>
</comment>